<feature type="region of interest" description="Disordered" evidence="1">
    <location>
        <begin position="1"/>
        <end position="28"/>
    </location>
</feature>
<dbReference type="PROSITE" id="PS51352">
    <property type="entry name" value="THIOREDOXIN_2"/>
    <property type="match status" value="1"/>
</dbReference>
<comment type="caution">
    <text evidence="3">The sequence shown here is derived from an EMBL/GenBank/DDBJ whole genome shotgun (WGS) entry which is preliminary data.</text>
</comment>
<feature type="domain" description="Thioredoxin" evidence="2">
    <location>
        <begin position="243"/>
        <end position="395"/>
    </location>
</feature>
<dbReference type="InterPro" id="IPR025591">
    <property type="entry name" value="RloB"/>
</dbReference>
<dbReference type="Gene3D" id="3.40.30.10">
    <property type="entry name" value="Glutaredoxin"/>
    <property type="match status" value="1"/>
</dbReference>
<reference evidence="3 4" key="1">
    <citation type="submission" date="2018-02" db="EMBL/GenBank/DDBJ databases">
        <title>Subsurface microbial communities from deep shales in Ohio and West Virginia, USA.</title>
        <authorList>
            <person name="Wrighton K."/>
        </authorList>
    </citation>
    <scope>NUCLEOTIDE SEQUENCE [LARGE SCALE GENOMIC DNA]</scope>
    <source>
        <strain evidence="3 4">OWC-G53F</strain>
    </source>
</reference>
<sequence length="417" mass="47352">MSRRQGAEGFESNKKARKRAKIAQRTQNTQNERETLIIACEDSVSAPLYFNAIFDDLKINHAIAASSLVIVNHKHTDPAGVLDDLLNHPNYQDFDHQWIVIDRDEERTNGGGHTLESFNQAIARAKNKNIKVAYSNPCFEIWYLLHFDYRNTAIDRDELVEQLEHKYQYKKNALFILNQDQQDAAIRNAANLIQSWVDTYGITKPATDNPSTTVHDLVEQLNSFKQDQPQAGAKMVTLETPICDFGKKAIDFELTGVDGRTWTLQQCMGEKGLLVMFICNHCPYVKAVQDRIVRDARELKALGVETVAIMPNDTVEYPADSFDNIKKLSEQLGFCFPYLLDETQQVARAYGAICTPDFFGYNADYELQYRGRLDASRKETAPEGAKRELFEAMKLIAETGHGPKEQINSIGCSIKWK</sequence>
<dbReference type="EMBL" id="PTIY01000001">
    <property type="protein sequence ID" value="PPK73500.1"/>
    <property type="molecule type" value="Genomic_DNA"/>
</dbReference>
<dbReference type="InterPro" id="IPR000866">
    <property type="entry name" value="AhpC/TSA"/>
</dbReference>
<dbReference type="PANTHER" id="PTHR43640:SF1">
    <property type="entry name" value="THIOREDOXIN-DEPENDENT PEROXIREDOXIN"/>
    <property type="match status" value="1"/>
</dbReference>
<accession>A0A2S6H7V3</accession>
<keyword evidence="4" id="KW-1185">Reference proteome</keyword>
<name>A0A2S6H7V3_9GAMM</name>
<dbReference type="AlphaFoldDB" id="A0A2S6H7V3"/>
<dbReference type="Pfam" id="PF13707">
    <property type="entry name" value="RloB"/>
    <property type="match status" value="1"/>
</dbReference>
<dbReference type="GO" id="GO:0016209">
    <property type="term" value="F:antioxidant activity"/>
    <property type="evidence" value="ECO:0007669"/>
    <property type="project" value="InterPro"/>
</dbReference>
<dbReference type="Proteomes" id="UP000238071">
    <property type="component" value="Unassembled WGS sequence"/>
</dbReference>
<protein>
    <submittedName>
        <fullName evidence="3">AhpC/TSA family protein</fullName>
    </submittedName>
</protein>
<organism evidence="3 4">
    <name type="scientific">Methylobacter tundripaludum</name>
    <dbReference type="NCBI Taxonomy" id="173365"/>
    <lineage>
        <taxon>Bacteria</taxon>
        <taxon>Pseudomonadati</taxon>
        <taxon>Pseudomonadota</taxon>
        <taxon>Gammaproteobacteria</taxon>
        <taxon>Methylococcales</taxon>
        <taxon>Methylococcaceae</taxon>
        <taxon>Methylobacter</taxon>
    </lineage>
</organism>
<dbReference type="OrthoDB" id="9809746at2"/>
<dbReference type="RefSeq" id="WP_104421923.1">
    <property type="nucleotide sequence ID" value="NZ_PTIY01000001.1"/>
</dbReference>
<dbReference type="InterPro" id="IPR013766">
    <property type="entry name" value="Thioredoxin_domain"/>
</dbReference>
<dbReference type="InterPro" id="IPR047262">
    <property type="entry name" value="PRX-like1"/>
</dbReference>
<dbReference type="InterPro" id="IPR036249">
    <property type="entry name" value="Thioredoxin-like_sf"/>
</dbReference>
<evidence type="ECO:0000259" key="2">
    <source>
        <dbReference type="PROSITE" id="PS51352"/>
    </source>
</evidence>
<dbReference type="PANTHER" id="PTHR43640">
    <property type="entry name" value="OS07G0260300 PROTEIN"/>
    <property type="match status" value="1"/>
</dbReference>
<dbReference type="CDD" id="cd02969">
    <property type="entry name" value="PRX_like1"/>
    <property type="match status" value="1"/>
</dbReference>
<evidence type="ECO:0000313" key="3">
    <source>
        <dbReference type="EMBL" id="PPK73500.1"/>
    </source>
</evidence>
<evidence type="ECO:0000313" key="4">
    <source>
        <dbReference type="Proteomes" id="UP000238071"/>
    </source>
</evidence>
<proteinExistence type="predicted"/>
<dbReference type="GO" id="GO:0016491">
    <property type="term" value="F:oxidoreductase activity"/>
    <property type="evidence" value="ECO:0007669"/>
    <property type="project" value="InterPro"/>
</dbReference>
<dbReference type="SUPFAM" id="SSF52833">
    <property type="entry name" value="Thioredoxin-like"/>
    <property type="match status" value="1"/>
</dbReference>
<gene>
    <name evidence="3" type="ORF">B0F88_10128</name>
</gene>
<evidence type="ECO:0000256" key="1">
    <source>
        <dbReference type="SAM" id="MobiDB-lite"/>
    </source>
</evidence>
<dbReference type="Pfam" id="PF00578">
    <property type="entry name" value="AhpC-TSA"/>
    <property type="match status" value="1"/>
</dbReference>